<sequence length="268" mass="29707">MNHNFKKPDESGVSEAIGFIIMFSIVLTGIAMVTLYGYPLLLESQISSDERTMEQTMITLQNEMKILTFSNVPYRDISIRVSGGFLDAIDNGNSVEKFTISYPDTAGANVDYEFAPGALRYTSGEGDTVLSIQNGALVSRQKFQTGSAMVAEPRWFFDDSTKTLVMSLIKIKADREYSLGGIGNLQMSMLDKPETKADINFIASLGVSQTVRVKYEPDPDDDYSLAWKNYLTGDSVLQDGFSPSGNSYQINGVERLVLKEYTIKIENL</sequence>
<accession>A0AA97FCW3</accession>
<keyword evidence="3" id="KW-1185">Reference proteome</keyword>
<evidence type="ECO:0000256" key="1">
    <source>
        <dbReference type="SAM" id="Phobius"/>
    </source>
</evidence>
<gene>
    <name evidence="2" type="ORF">F1737_08530</name>
</gene>
<keyword evidence="1" id="KW-1133">Transmembrane helix</keyword>
<proteinExistence type="predicted"/>
<dbReference type="EMBL" id="CP043875">
    <property type="protein sequence ID" value="WOF16732.1"/>
    <property type="molecule type" value="Genomic_DNA"/>
</dbReference>
<dbReference type="KEGG" id="mefw:F1737_08530"/>
<dbReference type="Proteomes" id="UP001301797">
    <property type="component" value="Chromosome"/>
</dbReference>
<keyword evidence="1" id="KW-0472">Membrane</keyword>
<dbReference type="InterPro" id="IPR055713">
    <property type="entry name" value="DUF7289"/>
</dbReference>
<evidence type="ECO:0008006" key="4">
    <source>
        <dbReference type="Google" id="ProtNLM"/>
    </source>
</evidence>
<keyword evidence="1" id="KW-0812">Transmembrane</keyword>
<organism evidence="2 3">
    <name type="scientific">Methanochimaera problematica</name>
    <dbReference type="NCBI Taxonomy" id="2609417"/>
    <lineage>
        <taxon>Archaea</taxon>
        <taxon>Methanobacteriati</taxon>
        <taxon>Methanobacteriota</taxon>
        <taxon>Stenosarchaea group</taxon>
        <taxon>Methanomicrobia</taxon>
        <taxon>Methanomicrobiales</taxon>
        <taxon>Methanomicrobiaceae</taxon>
        <taxon>Methanochimaera</taxon>
    </lineage>
</organism>
<reference evidence="2 3" key="1">
    <citation type="submission" date="2019-09" db="EMBL/GenBank/DDBJ databases">
        <title>The complete genome of Methanoplanus sp. FWC-SCC4.</title>
        <authorList>
            <person name="Chen S.-C."/>
            <person name="Zhou Y.-Z."/>
            <person name="Lai M.-C."/>
        </authorList>
    </citation>
    <scope>NUCLEOTIDE SEQUENCE [LARGE SCALE GENOMIC DNA]</scope>
    <source>
        <strain evidence="2 3">FWC-SCC4</strain>
    </source>
</reference>
<name>A0AA97FCW3_9EURY</name>
<feature type="transmembrane region" description="Helical" evidence="1">
    <location>
        <begin position="16"/>
        <end position="38"/>
    </location>
</feature>
<dbReference type="GeneID" id="85230203"/>
<dbReference type="Pfam" id="PF23960">
    <property type="entry name" value="DUF7289"/>
    <property type="match status" value="1"/>
</dbReference>
<dbReference type="RefSeq" id="WP_317136158.1">
    <property type="nucleotide sequence ID" value="NZ_CP043875.1"/>
</dbReference>
<evidence type="ECO:0000313" key="2">
    <source>
        <dbReference type="EMBL" id="WOF16732.1"/>
    </source>
</evidence>
<protein>
    <recommendedName>
        <fullName evidence="4">Archaeal Type IV pilin N-terminal domain-containing protein</fullName>
    </recommendedName>
</protein>
<evidence type="ECO:0000313" key="3">
    <source>
        <dbReference type="Proteomes" id="UP001301797"/>
    </source>
</evidence>
<dbReference type="AlphaFoldDB" id="A0AA97FCW3"/>